<accession>A0A225DYI1</accession>
<evidence type="ECO:0000259" key="10">
    <source>
        <dbReference type="PROSITE" id="PS51826"/>
    </source>
</evidence>
<protein>
    <recommendedName>
        <fullName evidence="7">Dihydrolipoamide acetyltransferase component of pyruvate dehydrogenase complex</fullName>
        <ecNumber evidence="7">2.3.1.-</ecNumber>
    </recommendedName>
</protein>
<dbReference type="FunFam" id="3.30.559.10:FF:000007">
    <property type="entry name" value="Dihydrolipoamide acetyltransferase component of pyruvate dehydrogenase complex"/>
    <property type="match status" value="1"/>
</dbReference>
<evidence type="ECO:0000256" key="4">
    <source>
        <dbReference type="ARBA" id="ARBA00022679"/>
    </source>
</evidence>
<evidence type="ECO:0000256" key="3">
    <source>
        <dbReference type="ARBA" id="ARBA00011484"/>
    </source>
</evidence>
<evidence type="ECO:0000313" key="11">
    <source>
        <dbReference type="EMBL" id="OWK42309.1"/>
    </source>
</evidence>
<evidence type="ECO:0000256" key="2">
    <source>
        <dbReference type="ARBA" id="ARBA00007317"/>
    </source>
</evidence>
<dbReference type="PROSITE" id="PS51826">
    <property type="entry name" value="PSBD"/>
    <property type="match status" value="1"/>
</dbReference>
<dbReference type="SUPFAM" id="SSF52777">
    <property type="entry name" value="CoA-dependent acyltransferases"/>
    <property type="match status" value="1"/>
</dbReference>
<feature type="region of interest" description="Disordered" evidence="8">
    <location>
        <begin position="98"/>
        <end position="133"/>
    </location>
</feature>
<organism evidence="11 12">
    <name type="scientific">Fimbriiglobus ruber</name>
    <dbReference type="NCBI Taxonomy" id="1908690"/>
    <lineage>
        <taxon>Bacteria</taxon>
        <taxon>Pseudomonadati</taxon>
        <taxon>Planctomycetota</taxon>
        <taxon>Planctomycetia</taxon>
        <taxon>Gemmatales</taxon>
        <taxon>Gemmataceae</taxon>
        <taxon>Fimbriiglobus</taxon>
    </lineage>
</organism>
<dbReference type="InterPro" id="IPR000089">
    <property type="entry name" value="Biotin_lipoyl"/>
</dbReference>
<evidence type="ECO:0000256" key="1">
    <source>
        <dbReference type="ARBA" id="ARBA00001938"/>
    </source>
</evidence>
<dbReference type="Pfam" id="PF00364">
    <property type="entry name" value="Biotin_lipoyl"/>
    <property type="match status" value="1"/>
</dbReference>
<keyword evidence="6 7" id="KW-0012">Acyltransferase</keyword>
<dbReference type="OrthoDB" id="9805770at2"/>
<dbReference type="Gene3D" id="2.40.50.100">
    <property type="match status" value="1"/>
</dbReference>
<dbReference type="InterPro" id="IPR023213">
    <property type="entry name" value="CAT-like_dom_sf"/>
</dbReference>
<keyword evidence="12" id="KW-1185">Reference proteome</keyword>
<dbReference type="GO" id="GO:0016407">
    <property type="term" value="F:acetyltransferase activity"/>
    <property type="evidence" value="ECO:0007669"/>
    <property type="project" value="TreeGrafter"/>
</dbReference>
<reference evidence="12" key="1">
    <citation type="submission" date="2017-06" db="EMBL/GenBank/DDBJ databases">
        <title>Genome analysis of Fimbriiglobus ruber SP5, the first member of the order Planctomycetales with confirmed chitinolytic capability.</title>
        <authorList>
            <person name="Ravin N.V."/>
            <person name="Rakitin A.L."/>
            <person name="Ivanova A.A."/>
            <person name="Beletsky A.V."/>
            <person name="Kulichevskaya I.S."/>
            <person name="Mardanov A.V."/>
            <person name="Dedysh S.N."/>
        </authorList>
    </citation>
    <scope>NUCLEOTIDE SEQUENCE [LARGE SCALE GENOMIC DNA]</scope>
    <source>
        <strain evidence="12">SP5</strain>
    </source>
</reference>
<dbReference type="PANTHER" id="PTHR43178">
    <property type="entry name" value="DIHYDROLIPOAMIDE ACETYLTRANSFERASE COMPONENT OF PYRUVATE DEHYDROGENASE COMPLEX"/>
    <property type="match status" value="1"/>
</dbReference>
<keyword evidence="4 7" id="KW-0808">Transferase</keyword>
<dbReference type="PROSITE" id="PS50968">
    <property type="entry name" value="BIOTINYL_LIPOYL"/>
    <property type="match status" value="1"/>
</dbReference>
<dbReference type="RefSeq" id="WP_088255487.1">
    <property type="nucleotide sequence ID" value="NZ_NIDE01000005.1"/>
</dbReference>
<dbReference type="Gene3D" id="3.30.559.10">
    <property type="entry name" value="Chloramphenicol acetyltransferase-like domain"/>
    <property type="match status" value="1"/>
</dbReference>
<dbReference type="Pfam" id="PF02817">
    <property type="entry name" value="E3_binding"/>
    <property type="match status" value="1"/>
</dbReference>
<dbReference type="InterPro" id="IPR011053">
    <property type="entry name" value="Single_hybrid_motif"/>
</dbReference>
<dbReference type="GO" id="GO:0005737">
    <property type="term" value="C:cytoplasm"/>
    <property type="evidence" value="ECO:0007669"/>
    <property type="project" value="TreeGrafter"/>
</dbReference>
<dbReference type="Gene3D" id="4.10.320.10">
    <property type="entry name" value="E3-binding domain"/>
    <property type="match status" value="1"/>
</dbReference>
<evidence type="ECO:0000313" key="12">
    <source>
        <dbReference type="Proteomes" id="UP000214646"/>
    </source>
</evidence>
<comment type="caution">
    <text evidence="11">The sequence shown here is derived from an EMBL/GenBank/DDBJ whole genome shotgun (WGS) entry which is preliminary data.</text>
</comment>
<comment type="cofactor">
    <cofactor evidence="1 7">
        <name>(R)-lipoate</name>
        <dbReference type="ChEBI" id="CHEBI:83088"/>
    </cofactor>
</comment>
<dbReference type="Pfam" id="PF00198">
    <property type="entry name" value="2-oxoacid_dh"/>
    <property type="match status" value="1"/>
</dbReference>
<dbReference type="InterPro" id="IPR036625">
    <property type="entry name" value="E3-bd_dom_sf"/>
</dbReference>
<dbReference type="InterPro" id="IPR050743">
    <property type="entry name" value="2-oxoacid_DH_E2_comp"/>
</dbReference>
<dbReference type="SUPFAM" id="SSF51230">
    <property type="entry name" value="Single hybrid motif"/>
    <property type="match status" value="1"/>
</dbReference>
<dbReference type="Proteomes" id="UP000214646">
    <property type="component" value="Unassembled WGS sequence"/>
</dbReference>
<dbReference type="InterPro" id="IPR003016">
    <property type="entry name" value="2-oxoA_DH_lipoyl-BS"/>
</dbReference>
<comment type="similarity">
    <text evidence="2 7">Belongs to the 2-oxoacid dehydrogenase family.</text>
</comment>
<dbReference type="InterPro" id="IPR001078">
    <property type="entry name" value="2-oxoacid_DH_actylTfrase"/>
</dbReference>
<evidence type="ECO:0000256" key="6">
    <source>
        <dbReference type="ARBA" id="ARBA00023315"/>
    </source>
</evidence>
<dbReference type="GO" id="GO:0031405">
    <property type="term" value="F:lipoic acid binding"/>
    <property type="evidence" value="ECO:0007669"/>
    <property type="project" value="TreeGrafter"/>
</dbReference>
<evidence type="ECO:0000256" key="7">
    <source>
        <dbReference type="RuleBase" id="RU003423"/>
    </source>
</evidence>
<dbReference type="InterPro" id="IPR004167">
    <property type="entry name" value="PSBD"/>
</dbReference>
<feature type="domain" description="Peripheral subunit-binding (PSBD)" evidence="10">
    <location>
        <begin position="132"/>
        <end position="169"/>
    </location>
</feature>
<name>A0A225DYI1_9BACT</name>
<dbReference type="PANTHER" id="PTHR43178:SF5">
    <property type="entry name" value="LIPOAMIDE ACYLTRANSFERASE COMPONENT OF BRANCHED-CHAIN ALPHA-KETO ACID DEHYDROGENASE COMPLEX, MITOCHONDRIAL"/>
    <property type="match status" value="1"/>
</dbReference>
<dbReference type="EMBL" id="NIDE01000005">
    <property type="protein sequence ID" value="OWK42309.1"/>
    <property type="molecule type" value="Genomic_DNA"/>
</dbReference>
<comment type="subunit">
    <text evidence="3">Forms a 24-polypeptide structural core with octahedral symmetry.</text>
</comment>
<feature type="domain" description="Lipoyl-binding" evidence="9">
    <location>
        <begin position="1"/>
        <end position="75"/>
    </location>
</feature>
<evidence type="ECO:0000256" key="5">
    <source>
        <dbReference type="ARBA" id="ARBA00022823"/>
    </source>
</evidence>
<dbReference type="EC" id="2.3.1.-" evidence="7"/>
<gene>
    <name evidence="11" type="ORF">FRUB_04387</name>
</gene>
<keyword evidence="5 7" id="KW-0450">Lipoyl</keyword>
<dbReference type="CDD" id="cd06849">
    <property type="entry name" value="lipoyl_domain"/>
    <property type="match status" value="1"/>
</dbReference>
<dbReference type="PROSITE" id="PS00189">
    <property type="entry name" value="LIPOYL"/>
    <property type="match status" value="1"/>
</dbReference>
<dbReference type="AlphaFoldDB" id="A0A225DYI1"/>
<dbReference type="SUPFAM" id="SSF47005">
    <property type="entry name" value="Peripheral subunit-binding domain of 2-oxo acid dehydrogenase complex"/>
    <property type="match status" value="1"/>
</dbReference>
<sequence>MDFPLPPVGEGLFEVELVRWLVQPGEAVHRGQALMEVMSDKATMEVPAPFAGTVTGTLAEPGDKIKVGAVVLRYEPEGQAATSSSAKKRAEELVAAAPPPLVAKSNGELSSARNGTSEPVHADEHSAAPPPAAAPSVRHLARKLGIDLTHVHGTGPAGRILLEDLAPHIAKKPAAAGDAHARPHRNHLPRSGLNFGVAGTRMKMLGLRRKIAEHMTTAMRAIPHYSYIDECDLTDLVRLRTQLKETFGRAGVRLTYLPFFVKAAARALKEIPIVNCTYDEAAEEMVLHDRYDIGIAVAAPNGLVVPVIRDADKKDVAAIATEIDRLSNDARAGRPKAEDLRGGTFTVTSIGGIGGLISTPIINHPEVGIMGVGKVVRRPVYDAHGALRPADLIYLSFSFDHRVVDGAVGAAFGNVVIRHLQNPATLLLPERFGS</sequence>
<proteinExistence type="inferred from homology"/>
<evidence type="ECO:0000259" key="9">
    <source>
        <dbReference type="PROSITE" id="PS50968"/>
    </source>
</evidence>
<evidence type="ECO:0000256" key="8">
    <source>
        <dbReference type="SAM" id="MobiDB-lite"/>
    </source>
</evidence>
<feature type="compositionally biased region" description="Polar residues" evidence="8">
    <location>
        <begin position="107"/>
        <end position="117"/>
    </location>
</feature>